<feature type="transmembrane region" description="Helical" evidence="1">
    <location>
        <begin position="72"/>
        <end position="88"/>
    </location>
</feature>
<protein>
    <submittedName>
        <fullName evidence="2">Uncharacterized protein</fullName>
    </submittedName>
</protein>
<keyword evidence="3" id="KW-1185">Reference proteome</keyword>
<feature type="transmembrane region" description="Helical" evidence="1">
    <location>
        <begin position="46"/>
        <end position="65"/>
    </location>
</feature>
<gene>
    <name evidence="2" type="ORF">POM99_01855</name>
</gene>
<keyword evidence="1" id="KW-0812">Transmembrane</keyword>
<keyword evidence="1" id="KW-0472">Membrane</keyword>
<comment type="caution">
    <text evidence="2">The sequence shown here is derived from an EMBL/GenBank/DDBJ whole genome shotgun (WGS) entry which is preliminary data.</text>
</comment>
<dbReference type="Proteomes" id="UP001222770">
    <property type="component" value="Unassembled WGS sequence"/>
</dbReference>
<dbReference type="RefSeq" id="WP_277275090.1">
    <property type="nucleotide sequence ID" value="NZ_JAROCY010000002.1"/>
</dbReference>
<evidence type="ECO:0000256" key="1">
    <source>
        <dbReference type="SAM" id="Phobius"/>
    </source>
</evidence>
<organism evidence="2 3">
    <name type="scientific">Novosphingobium cyanobacteriorum</name>
    <dbReference type="NCBI Taxonomy" id="3024215"/>
    <lineage>
        <taxon>Bacteria</taxon>
        <taxon>Pseudomonadati</taxon>
        <taxon>Pseudomonadota</taxon>
        <taxon>Alphaproteobacteria</taxon>
        <taxon>Sphingomonadales</taxon>
        <taxon>Sphingomonadaceae</taxon>
        <taxon>Novosphingobium</taxon>
    </lineage>
</organism>
<dbReference type="EMBL" id="JAROCY010000002">
    <property type="protein sequence ID" value="MDF8331934.1"/>
    <property type="molecule type" value="Genomic_DNA"/>
</dbReference>
<evidence type="ECO:0000313" key="2">
    <source>
        <dbReference type="EMBL" id="MDF8331934.1"/>
    </source>
</evidence>
<accession>A0ABT6CDC4</accession>
<reference evidence="2 3" key="1">
    <citation type="submission" date="2023-03" db="EMBL/GenBank/DDBJ databases">
        <title>Novosphingobium cyanobacteriorum sp. nov., isolated from a eutrophic reservoir during the Microcystis bloom period.</title>
        <authorList>
            <person name="Kang M."/>
            <person name="Le V."/>
            <person name="Ko S.-R."/>
            <person name="Lee S.-A."/>
            <person name="Ahn C.-Y."/>
        </authorList>
    </citation>
    <scope>NUCLEOTIDE SEQUENCE [LARGE SCALE GENOMIC DNA]</scope>
    <source>
        <strain evidence="2 3">HBC54</strain>
    </source>
</reference>
<proteinExistence type="predicted"/>
<sequence length="117" mass="12118">MAGFLLLCTSFATGETGAFDLERAVLGAIGGAANGELLQQAAQAPFSPWALAIWLFSLFAVTLSLSCRLSCIFNRLYLLLALATGPLLAPGPGYGLAAAGGAAWFWACARIARKVVP</sequence>
<name>A0ABT6CDC4_9SPHN</name>
<evidence type="ECO:0000313" key="3">
    <source>
        <dbReference type="Proteomes" id="UP001222770"/>
    </source>
</evidence>
<keyword evidence="1" id="KW-1133">Transmembrane helix</keyword>